<dbReference type="InterPro" id="IPR001492">
    <property type="entry name" value="Flagellin"/>
</dbReference>
<dbReference type="Pfam" id="PF00700">
    <property type="entry name" value="Flagellin_C"/>
    <property type="match status" value="1"/>
</dbReference>
<dbReference type="AlphaFoldDB" id="A0A8I1GE05"/>
<dbReference type="InterPro" id="IPR046358">
    <property type="entry name" value="Flagellin_C"/>
</dbReference>
<keyword evidence="6" id="KW-0969">Cilium</keyword>
<dbReference type="RefSeq" id="WP_162173132.1">
    <property type="nucleotide sequence ID" value="NZ_JAEMUK010000002.1"/>
</dbReference>
<dbReference type="Gene3D" id="1.20.1330.10">
    <property type="entry name" value="f41 fragment of flagellin, N-terminal domain"/>
    <property type="match status" value="1"/>
</dbReference>
<dbReference type="PANTHER" id="PTHR42792">
    <property type="entry name" value="FLAGELLIN"/>
    <property type="match status" value="1"/>
</dbReference>
<feature type="domain" description="Flagellin N-terminal" evidence="4">
    <location>
        <begin position="4"/>
        <end position="137"/>
    </location>
</feature>
<accession>A0A8I1GE05</accession>
<keyword evidence="6" id="KW-0966">Cell projection</keyword>
<comment type="subcellular location">
    <subcellularLocation>
        <location evidence="3">Secreted</location>
    </subcellularLocation>
    <subcellularLocation>
        <location evidence="3">Bacterial flagellum</location>
    </subcellularLocation>
</comment>
<evidence type="ECO:0000313" key="6">
    <source>
        <dbReference type="EMBL" id="MBJ7541996.1"/>
    </source>
</evidence>
<dbReference type="Proteomes" id="UP000623250">
    <property type="component" value="Unassembled WGS sequence"/>
</dbReference>
<name>A0A8I1GE05_9HYPH</name>
<dbReference type="EMBL" id="JAEMUK010000002">
    <property type="protein sequence ID" value="MBJ7541996.1"/>
    <property type="molecule type" value="Genomic_DNA"/>
</dbReference>
<evidence type="ECO:0000256" key="3">
    <source>
        <dbReference type="RuleBase" id="RU362073"/>
    </source>
</evidence>
<proteinExistence type="inferred from homology"/>
<gene>
    <name evidence="6" type="ORF">JDN41_00300</name>
</gene>
<keyword evidence="2 3" id="KW-0975">Bacterial flagellum</keyword>
<dbReference type="NCBIfam" id="NF004669">
    <property type="entry name" value="PRK06008.1"/>
    <property type="match status" value="1"/>
</dbReference>
<dbReference type="Pfam" id="PF00669">
    <property type="entry name" value="Flagellin_N"/>
    <property type="match status" value="1"/>
</dbReference>
<evidence type="ECO:0000313" key="7">
    <source>
        <dbReference type="Proteomes" id="UP000623250"/>
    </source>
</evidence>
<dbReference type="GO" id="GO:0005576">
    <property type="term" value="C:extracellular region"/>
    <property type="evidence" value="ECO:0007669"/>
    <property type="project" value="UniProtKB-SubCell"/>
</dbReference>
<comment type="caution">
    <text evidence="6">The sequence shown here is derived from an EMBL/GenBank/DDBJ whole genome shotgun (WGS) entry which is preliminary data.</text>
</comment>
<sequence>MSTVSTSVLYSIAPSAVADTQVKIAKLTAETSSGKISDPVSALGSQYGLYRTLQAQSTSLTNTINANSIVLNKTKASTTSLTAIYSDAETLSNALLSAKSTGDVSALATQAKGMLGSLITSLNTSTGGAYVFGGSNTTVAPLNDYSDAGQAATASAFYAAFGMTQADSSASSITASNMTSFLAGDYATLFDDTSWSSNWSNASSTRGTARISEGQTVTTSVSANEEAFRQLAEAYTMISDLGLDNLNSATQQTVIAAALEKVNSAMAGINGMQTTLGVSQSQITSTNDRLTTEKALVDKWSGELGDSDPTEASARLAQLETLLDTSYTLTNRIYSLSLVKYLSV</sequence>
<feature type="domain" description="Flagellin C-terminal" evidence="5">
    <location>
        <begin position="259"/>
        <end position="342"/>
    </location>
</feature>
<keyword evidence="7" id="KW-1185">Reference proteome</keyword>
<dbReference type="SUPFAM" id="SSF64518">
    <property type="entry name" value="Phase 1 flagellin"/>
    <property type="match status" value="1"/>
</dbReference>
<comment type="similarity">
    <text evidence="1 3">Belongs to the bacterial flagellin family.</text>
</comment>
<dbReference type="PANTHER" id="PTHR42792:SF1">
    <property type="entry name" value="FLAGELLAR HOOK-ASSOCIATED PROTEIN 3"/>
    <property type="match status" value="1"/>
</dbReference>
<keyword evidence="3" id="KW-0964">Secreted</keyword>
<reference evidence="6 7" key="1">
    <citation type="submission" date="2020-12" db="EMBL/GenBank/DDBJ databases">
        <title>Revised draft genomes of Rhodomicrobium vannielii ATCC 17100 and Rhodomicrobium udaipurense JA643.</title>
        <authorList>
            <person name="Conners E.M."/>
            <person name="Davenport E.J."/>
            <person name="Bose A."/>
        </authorList>
    </citation>
    <scope>NUCLEOTIDE SEQUENCE [LARGE SCALE GENOMIC DNA]</scope>
    <source>
        <strain evidence="6 7">JA643</strain>
    </source>
</reference>
<evidence type="ECO:0000259" key="5">
    <source>
        <dbReference type="Pfam" id="PF00700"/>
    </source>
</evidence>
<evidence type="ECO:0000256" key="1">
    <source>
        <dbReference type="ARBA" id="ARBA00005709"/>
    </source>
</evidence>
<organism evidence="6 7">
    <name type="scientific">Rhodomicrobium udaipurense</name>
    <dbReference type="NCBI Taxonomy" id="1202716"/>
    <lineage>
        <taxon>Bacteria</taxon>
        <taxon>Pseudomonadati</taxon>
        <taxon>Pseudomonadota</taxon>
        <taxon>Alphaproteobacteria</taxon>
        <taxon>Hyphomicrobiales</taxon>
        <taxon>Hyphomicrobiaceae</taxon>
        <taxon>Rhodomicrobium</taxon>
    </lineage>
</organism>
<evidence type="ECO:0000256" key="2">
    <source>
        <dbReference type="ARBA" id="ARBA00023143"/>
    </source>
</evidence>
<keyword evidence="6" id="KW-0282">Flagellum</keyword>
<protein>
    <recommendedName>
        <fullName evidence="3">Flagellin</fullName>
    </recommendedName>
</protein>
<evidence type="ECO:0000259" key="4">
    <source>
        <dbReference type="Pfam" id="PF00669"/>
    </source>
</evidence>
<dbReference type="GO" id="GO:0005198">
    <property type="term" value="F:structural molecule activity"/>
    <property type="evidence" value="ECO:0007669"/>
    <property type="project" value="UniProtKB-UniRule"/>
</dbReference>
<dbReference type="GO" id="GO:0009288">
    <property type="term" value="C:bacterial-type flagellum"/>
    <property type="evidence" value="ECO:0007669"/>
    <property type="project" value="UniProtKB-SubCell"/>
</dbReference>
<dbReference type="InterPro" id="IPR001029">
    <property type="entry name" value="Flagellin_N"/>
</dbReference>
<comment type="function">
    <text evidence="3">Flagellin is the subunit protein which polymerizes to form the filaments of bacterial flagella.</text>
</comment>